<sequence length="268" mass="27973">QGGWTVDEHVQPLGQQPAVQKHPLSYGLSVPLIQSSVTGHACPALGSLATHGQSSSDQCTKSYLHSLSIKHVSGRQVPDLVSHQQSKVSDPYPQQAGQVSSALGSPEGKHAHQLSGIPANQVGSVVGQIQLDGQSLVVHIHGINDGLDPVVQLGVHPGGELDEVQMHAKPCVEDSHATGVQPVGVGLVKVPPVQDFEAKHSQYGKELSALGSQMQFGGQSANQQYAGHCAPTVQDPALGSPLGRHGHLSVGVQSFNISYDGHKHPVGE</sequence>
<protein>
    <submittedName>
        <fullName evidence="2">Uncharacterized protein</fullName>
    </submittedName>
</protein>
<evidence type="ECO:0000313" key="2">
    <source>
        <dbReference type="EMBL" id="KAA6350793.1"/>
    </source>
</evidence>
<name>A0A5J4SZJ4_9EUKA</name>
<organism evidence="2 3">
    <name type="scientific">Streblomastix strix</name>
    <dbReference type="NCBI Taxonomy" id="222440"/>
    <lineage>
        <taxon>Eukaryota</taxon>
        <taxon>Metamonada</taxon>
        <taxon>Preaxostyla</taxon>
        <taxon>Oxymonadida</taxon>
        <taxon>Streblomastigidae</taxon>
        <taxon>Streblomastix</taxon>
    </lineage>
</organism>
<comment type="caution">
    <text evidence="2">The sequence shown here is derived from an EMBL/GenBank/DDBJ whole genome shotgun (WGS) entry which is preliminary data.</text>
</comment>
<evidence type="ECO:0000256" key="1">
    <source>
        <dbReference type="SAM" id="MobiDB-lite"/>
    </source>
</evidence>
<feature type="region of interest" description="Disordered" evidence="1">
    <location>
        <begin position="76"/>
        <end position="114"/>
    </location>
</feature>
<evidence type="ECO:0000313" key="3">
    <source>
        <dbReference type="Proteomes" id="UP000324800"/>
    </source>
</evidence>
<proteinExistence type="predicted"/>
<accession>A0A5J4SZJ4</accession>
<reference evidence="2 3" key="1">
    <citation type="submission" date="2019-03" db="EMBL/GenBank/DDBJ databases">
        <title>Single cell metagenomics reveals metabolic interactions within the superorganism composed of flagellate Streblomastix strix and complex community of Bacteroidetes bacteria on its surface.</title>
        <authorList>
            <person name="Treitli S.C."/>
            <person name="Kolisko M."/>
            <person name="Husnik F."/>
            <person name="Keeling P."/>
            <person name="Hampl V."/>
        </authorList>
    </citation>
    <scope>NUCLEOTIDE SEQUENCE [LARGE SCALE GENOMIC DNA]</scope>
    <source>
        <strain evidence="2">ST1C</strain>
    </source>
</reference>
<gene>
    <name evidence="2" type="ORF">EZS28_051874</name>
</gene>
<dbReference type="EMBL" id="SNRW01039690">
    <property type="protein sequence ID" value="KAA6350793.1"/>
    <property type="molecule type" value="Genomic_DNA"/>
</dbReference>
<dbReference type="Proteomes" id="UP000324800">
    <property type="component" value="Unassembled WGS sequence"/>
</dbReference>
<feature type="non-terminal residue" evidence="2">
    <location>
        <position position="1"/>
    </location>
</feature>
<dbReference type="AlphaFoldDB" id="A0A5J4SZJ4"/>